<evidence type="ECO:0000256" key="1">
    <source>
        <dbReference type="ARBA" id="ARBA00004651"/>
    </source>
</evidence>
<evidence type="ECO:0000256" key="4">
    <source>
        <dbReference type="ARBA" id="ARBA00022989"/>
    </source>
</evidence>
<keyword evidence="3 6" id="KW-0812">Transmembrane</keyword>
<dbReference type="PANTHER" id="PTHR33406">
    <property type="entry name" value="MEMBRANE PROTEIN MJ1562-RELATED"/>
    <property type="match status" value="1"/>
</dbReference>
<protein>
    <submittedName>
        <fullName evidence="8">MMPL family transporter</fullName>
    </submittedName>
</protein>
<dbReference type="GO" id="GO:0005886">
    <property type="term" value="C:plasma membrane"/>
    <property type="evidence" value="ECO:0007669"/>
    <property type="project" value="UniProtKB-SubCell"/>
</dbReference>
<keyword evidence="4 6" id="KW-1133">Transmembrane helix</keyword>
<organism evidence="8 9">
    <name type="scientific">Candidatus Desulfobia pelagia</name>
    <dbReference type="NCBI Taxonomy" id="2841692"/>
    <lineage>
        <taxon>Bacteria</taxon>
        <taxon>Pseudomonadati</taxon>
        <taxon>Thermodesulfobacteriota</taxon>
        <taxon>Desulfobulbia</taxon>
        <taxon>Desulfobulbales</taxon>
        <taxon>Desulfobulbaceae</taxon>
        <taxon>Candidatus Desulfobia</taxon>
    </lineage>
</organism>
<comment type="subcellular location">
    <subcellularLocation>
        <location evidence="1">Cell membrane</location>
        <topology evidence="1">Multi-pass membrane protein</topology>
    </subcellularLocation>
</comment>
<feature type="non-terminal residue" evidence="8">
    <location>
        <position position="676"/>
    </location>
</feature>
<dbReference type="PANTHER" id="PTHR33406:SF13">
    <property type="entry name" value="MEMBRANE PROTEIN YDFJ"/>
    <property type="match status" value="1"/>
</dbReference>
<evidence type="ECO:0000256" key="3">
    <source>
        <dbReference type="ARBA" id="ARBA00022692"/>
    </source>
</evidence>
<dbReference type="SUPFAM" id="SSF82866">
    <property type="entry name" value="Multidrug efflux transporter AcrB transmembrane domain"/>
    <property type="match status" value="1"/>
</dbReference>
<proteinExistence type="predicted"/>
<dbReference type="InterPro" id="IPR050545">
    <property type="entry name" value="Mycobact_MmpL"/>
</dbReference>
<accession>A0A8J6TH02</accession>
<keyword evidence="2" id="KW-1003">Cell membrane</keyword>
<dbReference type="InterPro" id="IPR004869">
    <property type="entry name" value="MMPL_dom"/>
</dbReference>
<dbReference type="Pfam" id="PF03176">
    <property type="entry name" value="MMPL"/>
    <property type="match status" value="1"/>
</dbReference>
<evidence type="ECO:0000313" key="9">
    <source>
        <dbReference type="Proteomes" id="UP000614424"/>
    </source>
</evidence>
<feature type="transmembrane region" description="Helical" evidence="6">
    <location>
        <begin position="282"/>
        <end position="303"/>
    </location>
</feature>
<evidence type="ECO:0000313" key="8">
    <source>
        <dbReference type="EMBL" id="MBC8318650.1"/>
    </source>
</evidence>
<reference evidence="8 9" key="1">
    <citation type="submission" date="2020-08" db="EMBL/GenBank/DDBJ databases">
        <title>Bridging the membrane lipid divide: bacteria of the FCB group superphylum have the potential to synthesize archaeal ether lipids.</title>
        <authorList>
            <person name="Villanueva L."/>
            <person name="Von Meijenfeldt F.A.B."/>
            <person name="Westbye A.B."/>
            <person name="Yadav S."/>
            <person name="Hopmans E.C."/>
            <person name="Dutilh B.E."/>
            <person name="Sinninghe Damste J.S."/>
        </authorList>
    </citation>
    <scope>NUCLEOTIDE SEQUENCE [LARGE SCALE GENOMIC DNA]</scope>
    <source>
        <strain evidence="8">NIOZ-UU47</strain>
    </source>
</reference>
<feature type="transmembrane region" description="Helical" evidence="6">
    <location>
        <begin position="417"/>
        <end position="434"/>
    </location>
</feature>
<sequence length="676" mass="75421">MKIGSRLIQFPIVHPKLITTLMVLFTLALGVMIAKVHVDTDPENMLSEDEAVRVFHNKMKKEFTLHDVLVLGVVNETHPDGVFNPGTLAHVHELTEFAKTLSSEKYPASKVITRDIMAPGNVDTILQAGPGQVRFEWLMKDPPQTREEALVVRDNAMSNPLLKGTLVAEDGKAIGIYIPISSKHIAHEISQKLLDKIDEFSGDDQFYITGLPVAEDTFGKEMFVQMAISAPLAMIAIFVLMLIFFRKIKFIISPMIVAMVSVISTMGLLIGTGNTLHIMSSMIPIFLMPIAVVDSIHILSEFFDHYPKIRDRRKTIEHVMDQLFMPMFYTSLTSSAGFASLAFTPIPPVQVFGVFVAFGIMLAWFTTIIFIPAYIMMMKEESLDNFGVTHTDSEQKNSLMARILASTGRFTFAQSKFILVITLVVLVVAGYGISKIAINDNPMNWFTKNHPIRVADRALNSHFGGTYEAYLVLEGDKDTELKPALAASMLSEKLGSFAGEKGGLPVIREAHQAMDSILPNVSDTEAFLLQLEEAWQIKMDDSDDDAYEVWGQAIDALDLLKNRSQVFKRPDILRYIASLQEHILTSGLVGKSNSVTDVVKKVHMELFEGSADQFRVPDTTSAVAQCLISFQNSHKPDDLWHLVTPDYTKANIWIQLKKGDNQVMQEVVEEVEAYMA</sequence>
<dbReference type="AlphaFoldDB" id="A0A8J6TH02"/>
<dbReference type="Gene3D" id="1.20.1640.10">
    <property type="entry name" value="Multidrug efflux transporter AcrB transmembrane domain"/>
    <property type="match status" value="1"/>
</dbReference>
<dbReference type="EMBL" id="JACNJZ010000172">
    <property type="protein sequence ID" value="MBC8318650.1"/>
    <property type="molecule type" value="Genomic_DNA"/>
</dbReference>
<feature type="transmembrane region" description="Helical" evidence="6">
    <location>
        <begin position="323"/>
        <end position="343"/>
    </location>
</feature>
<evidence type="ECO:0000256" key="5">
    <source>
        <dbReference type="ARBA" id="ARBA00023136"/>
    </source>
</evidence>
<gene>
    <name evidence="8" type="ORF">H8E41_12165</name>
</gene>
<feature type="transmembrane region" description="Helical" evidence="6">
    <location>
        <begin position="349"/>
        <end position="375"/>
    </location>
</feature>
<name>A0A8J6TH02_9BACT</name>
<evidence type="ECO:0000256" key="6">
    <source>
        <dbReference type="SAM" id="Phobius"/>
    </source>
</evidence>
<evidence type="ECO:0000256" key="2">
    <source>
        <dbReference type="ARBA" id="ARBA00022475"/>
    </source>
</evidence>
<dbReference type="PROSITE" id="PS50156">
    <property type="entry name" value="SSD"/>
    <property type="match status" value="1"/>
</dbReference>
<feature type="transmembrane region" description="Helical" evidence="6">
    <location>
        <begin position="250"/>
        <end position="270"/>
    </location>
</feature>
<comment type="caution">
    <text evidence="8">The sequence shown here is derived from an EMBL/GenBank/DDBJ whole genome shotgun (WGS) entry which is preliminary data.</text>
</comment>
<dbReference type="Proteomes" id="UP000614424">
    <property type="component" value="Unassembled WGS sequence"/>
</dbReference>
<evidence type="ECO:0000259" key="7">
    <source>
        <dbReference type="PROSITE" id="PS50156"/>
    </source>
</evidence>
<dbReference type="InterPro" id="IPR000731">
    <property type="entry name" value="SSD"/>
</dbReference>
<feature type="transmembrane region" description="Helical" evidence="6">
    <location>
        <begin position="222"/>
        <end position="243"/>
    </location>
</feature>
<keyword evidence="5 6" id="KW-0472">Membrane</keyword>
<feature type="domain" description="SSD" evidence="7">
    <location>
        <begin position="252"/>
        <end position="377"/>
    </location>
</feature>